<accession>A0A2M7AR65</accession>
<dbReference type="AlphaFoldDB" id="A0A2M7AR65"/>
<dbReference type="InterPro" id="IPR004462">
    <property type="entry name" value="Desulfoferrodoxin_N"/>
</dbReference>
<keyword evidence="1" id="KW-0813">Transport</keyword>
<evidence type="ECO:0000313" key="7">
    <source>
        <dbReference type="EMBL" id="PIU73063.1"/>
    </source>
</evidence>
<dbReference type="Pfam" id="PF06397">
    <property type="entry name" value="Desulfoferrod_N"/>
    <property type="match status" value="1"/>
</dbReference>
<dbReference type="Gene3D" id="2.20.28.100">
    <property type="entry name" value="Desulphoferrodoxin, N-terminal domain"/>
    <property type="match status" value="1"/>
</dbReference>
<dbReference type="NCBIfam" id="TIGR00319">
    <property type="entry name" value="desulf_FeS4"/>
    <property type="match status" value="1"/>
</dbReference>
<sequence length="40" mass="4084">MAVTKIGEKYYCAVCGNEVAVTKVGGGTLVCCGQAMILTT</sequence>
<evidence type="ECO:0000256" key="2">
    <source>
        <dbReference type="ARBA" id="ARBA00022723"/>
    </source>
</evidence>
<evidence type="ECO:0000256" key="3">
    <source>
        <dbReference type="ARBA" id="ARBA00022982"/>
    </source>
</evidence>
<feature type="binding site" evidence="5">
    <location>
        <position position="12"/>
    </location>
    <ligand>
        <name>Fe cation</name>
        <dbReference type="ChEBI" id="CHEBI:24875"/>
    </ligand>
</feature>
<dbReference type="InterPro" id="IPR012002">
    <property type="entry name" value="Desulforedoxin"/>
</dbReference>
<feature type="binding site" evidence="5">
    <location>
        <position position="15"/>
    </location>
    <ligand>
        <name>Fe cation</name>
        <dbReference type="ChEBI" id="CHEBI:24875"/>
    </ligand>
</feature>
<keyword evidence="3" id="KW-0249">Electron transport</keyword>
<reference evidence="8" key="1">
    <citation type="submission" date="2017-09" db="EMBL/GenBank/DDBJ databases">
        <title>Depth-based differentiation of microbial function through sediment-hosted aquifers and enrichment of novel symbionts in the deep terrestrial subsurface.</title>
        <authorList>
            <person name="Probst A.J."/>
            <person name="Ladd B."/>
            <person name="Jarett J.K."/>
            <person name="Geller-Mcgrath D.E."/>
            <person name="Sieber C.M.K."/>
            <person name="Emerson J.B."/>
            <person name="Anantharaman K."/>
            <person name="Thomas B.C."/>
            <person name="Malmstrom R."/>
            <person name="Stieglmeier M."/>
            <person name="Klingl A."/>
            <person name="Woyke T."/>
            <person name="Ryan C.M."/>
            <person name="Banfield J.F."/>
        </authorList>
    </citation>
    <scope>NUCLEOTIDE SEQUENCE [LARGE SCALE GENOMIC DNA]</scope>
</reference>
<evidence type="ECO:0000256" key="5">
    <source>
        <dbReference type="PIRSR" id="PIRSR000075-1"/>
    </source>
</evidence>
<comment type="caution">
    <text evidence="7">The sequence shown here is derived from an EMBL/GenBank/DDBJ whole genome shotgun (WGS) entry which is preliminary data.</text>
</comment>
<evidence type="ECO:0000259" key="6">
    <source>
        <dbReference type="Pfam" id="PF06397"/>
    </source>
</evidence>
<gene>
    <name evidence="7" type="ORF">COS78_03985</name>
</gene>
<feature type="binding site" evidence="5">
    <location>
        <position position="32"/>
    </location>
    <ligand>
        <name>Fe cation</name>
        <dbReference type="ChEBI" id="CHEBI:24875"/>
    </ligand>
</feature>
<feature type="binding site" evidence="5">
    <location>
        <position position="31"/>
    </location>
    <ligand>
        <name>Fe cation</name>
        <dbReference type="ChEBI" id="CHEBI:24875"/>
    </ligand>
</feature>
<comment type="cofactor">
    <cofactor evidence="5">
        <name>Fe cation</name>
        <dbReference type="ChEBI" id="CHEBI:24875"/>
    </cofactor>
    <text evidence="5">Binds 2 irons ions per subunit via 4 cysteine residues per iron.</text>
</comment>
<name>A0A2M7AR65_9BACT</name>
<protein>
    <recommendedName>
        <fullName evidence="6">Desulfoferrodoxin N-terminal domain-containing protein</fullName>
    </recommendedName>
</protein>
<keyword evidence="4 5" id="KW-0408">Iron</keyword>
<dbReference type="GO" id="GO:0005506">
    <property type="term" value="F:iron ion binding"/>
    <property type="evidence" value="ECO:0007669"/>
    <property type="project" value="InterPro"/>
</dbReference>
<dbReference type="EMBL" id="PEWA01000055">
    <property type="protein sequence ID" value="PIU73063.1"/>
    <property type="molecule type" value="Genomic_DNA"/>
</dbReference>
<evidence type="ECO:0000256" key="4">
    <source>
        <dbReference type="ARBA" id="ARBA00023004"/>
    </source>
</evidence>
<evidence type="ECO:0000256" key="1">
    <source>
        <dbReference type="ARBA" id="ARBA00022448"/>
    </source>
</evidence>
<dbReference type="PIRSF" id="PIRSF000075">
    <property type="entry name" value="Desulforedoxin"/>
    <property type="match status" value="1"/>
</dbReference>
<feature type="domain" description="Desulfoferrodoxin N-terminal" evidence="6">
    <location>
        <begin position="5"/>
        <end position="38"/>
    </location>
</feature>
<dbReference type="Proteomes" id="UP000231407">
    <property type="component" value="Unassembled WGS sequence"/>
</dbReference>
<proteinExistence type="predicted"/>
<dbReference type="InterPro" id="IPR038094">
    <property type="entry name" value="Desulfoferrodoxin_N_sf"/>
</dbReference>
<dbReference type="SUPFAM" id="SSF57802">
    <property type="entry name" value="Rubredoxin-like"/>
    <property type="match status" value="1"/>
</dbReference>
<organism evidence="7 8">
    <name type="scientific">Candidatus Shapirobacteria bacterium CG06_land_8_20_14_3_00_40_12</name>
    <dbReference type="NCBI Taxonomy" id="1974881"/>
    <lineage>
        <taxon>Bacteria</taxon>
        <taxon>Candidatus Shapironibacteriota</taxon>
    </lineage>
</organism>
<evidence type="ECO:0000313" key="8">
    <source>
        <dbReference type="Proteomes" id="UP000231407"/>
    </source>
</evidence>
<keyword evidence="2 5" id="KW-0479">Metal-binding</keyword>